<proteinExistence type="predicted"/>
<organism evidence="2 3">
    <name type="scientific">Thiohalospira halophila DSM 15071</name>
    <dbReference type="NCBI Taxonomy" id="1123397"/>
    <lineage>
        <taxon>Bacteria</taxon>
        <taxon>Pseudomonadati</taxon>
        <taxon>Pseudomonadota</taxon>
        <taxon>Gammaproteobacteria</taxon>
        <taxon>Thiohalospirales</taxon>
        <taxon>Thiohalospiraceae</taxon>
        <taxon>Thiohalospira</taxon>
    </lineage>
</organism>
<gene>
    <name evidence="2" type="ORF">SAMN05660831_02497</name>
</gene>
<dbReference type="OrthoDB" id="7064038at2"/>
<dbReference type="RefSeq" id="WP_143613274.1">
    <property type="nucleotide sequence ID" value="NZ_FOMJ01000010.1"/>
</dbReference>
<reference evidence="2 3" key="1">
    <citation type="submission" date="2016-10" db="EMBL/GenBank/DDBJ databases">
        <authorList>
            <person name="de Groot N.N."/>
        </authorList>
    </citation>
    <scope>NUCLEOTIDE SEQUENCE [LARGE SCALE GENOMIC DNA]</scope>
    <source>
        <strain evidence="2 3">HL3</strain>
    </source>
</reference>
<evidence type="ECO:0000313" key="2">
    <source>
        <dbReference type="EMBL" id="SFD86644.1"/>
    </source>
</evidence>
<evidence type="ECO:0008006" key="4">
    <source>
        <dbReference type="Google" id="ProtNLM"/>
    </source>
</evidence>
<feature type="coiled-coil region" evidence="1">
    <location>
        <begin position="347"/>
        <end position="381"/>
    </location>
</feature>
<name>A0A1I1VUV6_9GAMM</name>
<dbReference type="Gene3D" id="3.40.50.1460">
    <property type="match status" value="1"/>
</dbReference>
<dbReference type="AlphaFoldDB" id="A0A1I1VUV6"/>
<accession>A0A1I1VUV6</accession>
<dbReference type="EMBL" id="FOMJ01000010">
    <property type="protein sequence ID" value="SFD86644.1"/>
    <property type="molecule type" value="Genomic_DNA"/>
</dbReference>
<dbReference type="Proteomes" id="UP000198611">
    <property type="component" value="Unassembled WGS sequence"/>
</dbReference>
<evidence type="ECO:0000256" key="1">
    <source>
        <dbReference type="SAM" id="Coils"/>
    </source>
</evidence>
<keyword evidence="1" id="KW-0175">Coiled coil</keyword>
<evidence type="ECO:0000313" key="3">
    <source>
        <dbReference type="Proteomes" id="UP000198611"/>
    </source>
</evidence>
<sequence>MKAHWPFALLMVLGAGAVVAEDRVWLVGGGPHASGSQVSIELNTRWIADWLREEGLQDGLRIRYNDGDAPGADVKLRPRGEGTGEGPDLTPLVYVFGAPSTAGERYRNHRVRGVEGTTVVGPLVTALEADVQELESGDDLWFLYQGHGLQDPEDHSRNTLRLWGDTELSVRRLEGLLDRLEPGVTTRFFFPQCYSGGFARLMYDDPADPDALAGGRCGFLAQAPDRQSEGCTPSIEAGEYRDYSTYFFAALTGERRTGEALERDPDRDGDGRVSLREAHLHALATADSADLSRATSEAFLEDWEPWWLRWVGTAGVPDNVYGNLAVEVAADRGLDPTDPMPAVHQGLDRTKREWERLRRELDTARERIRELQRTVRERAEERWPALASRYSTAALEQLMHDPEPVLDWLRADPDYPALVEAIHRQRRLEAEELAVQRERAGYERVLRLRRLARLKARFERFASEEERAAYRELVACESWVPGEP</sequence>
<protein>
    <recommendedName>
        <fullName evidence="4">Caspase domain-containing protein</fullName>
    </recommendedName>
</protein>
<dbReference type="STRING" id="1123397.SAMN05660831_02497"/>
<keyword evidence="3" id="KW-1185">Reference proteome</keyword>